<keyword evidence="7" id="KW-0472">Membrane</keyword>
<feature type="signal peptide" evidence="8">
    <location>
        <begin position="1"/>
        <end position="19"/>
    </location>
</feature>
<dbReference type="GO" id="GO:0019731">
    <property type="term" value="P:antibacterial humoral response"/>
    <property type="evidence" value="ECO:0007669"/>
    <property type="project" value="TreeGrafter"/>
</dbReference>
<sequence>MKTLVLLSALVLLAYLAQADPFPEATEETKNEEQPGIEDQDVSIFLETQKALLFKMQVSGGAQCDSGLESPERGLKMCLVILSRAIWLPYKLCFTSFSFLLIAVTVRLE</sequence>
<evidence type="ECO:0000256" key="6">
    <source>
        <dbReference type="ARBA" id="ARBA00022940"/>
    </source>
</evidence>
<dbReference type="GO" id="GO:0002227">
    <property type="term" value="P:innate immune response in mucosa"/>
    <property type="evidence" value="ECO:0007669"/>
    <property type="project" value="TreeGrafter"/>
</dbReference>
<evidence type="ECO:0000256" key="7">
    <source>
        <dbReference type="SAM" id="Phobius"/>
    </source>
</evidence>
<evidence type="ECO:0000259" key="9">
    <source>
        <dbReference type="SMART" id="SM01418"/>
    </source>
</evidence>
<dbReference type="GO" id="GO:0050829">
    <property type="term" value="P:defense response to Gram-negative bacterium"/>
    <property type="evidence" value="ECO:0007669"/>
    <property type="project" value="TreeGrafter"/>
</dbReference>
<evidence type="ECO:0000256" key="4">
    <source>
        <dbReference type="ARBA" id="ARBA00022529"/>
    </source>
</evidence>
<evidence type="ECO:0000256" key="1">
    <source>
        <dbReference type="ARBA" id="ARBA00004613"/>
    </source>
</evidence>
<dbReference type="Proteomes" id="UP000694547">
    <property type="component" value="Chromosome 17"/>
</dbReference>
<protein>
    <recommendedName>
        <fullName evidence="9">Alpha-defensin N-terminal domain-containing protein</fullName>
    </recommendedName>
</protein>
<reference evidence="10 11" key="1">
    <citation type="submission" date="2018-10" db="EMBL/GenBank/DDBJ databases">
        <title>Improved assembly of the deer mouse Peromyscus maniculatus genome.</title>
        <authorList>
            <person name="Lassance J.-M."/>
            <person name="Hoekstra H.E."/>
        </authorList>
    </citation>
    <scope>NUCLEOTIDE SEQUENCE [LARGE SCALE GENOMIC DNA]</scope>
</reference>
<keyword evidence="5 8" id="KW-0732">Signal</keyword>
<dbReference type="InterPro" id="IPR002366">
    <property type="entry name" value="Alpha-defensin_N"/>
</dbReference>
<keyword evidence="7" id="KW-1133">Transmembrane helix</keyword>
<reference evidence="10" key="3">
    <citation type="submission" date="2025-09" db="UniProtKB">
        <authorList>
            <consortium name="Ensembl"/>
        </authorList>
    </citation>
    <scope>IDENTIFICATION</scope>
</reference>
<dbReference type="SMART" id="SM01418">
    <property type="entry name" value="Defensin_propep"/>
    <property type="match status" value="1"/>
</dbReference>
<dbReference type="GO" id="GO:0051673">
    <property type="term" value="P:disruption of plasma membrane integrity in another organism"/>
    <property type="evidence" value="ECO:0007669"/>
    <property type="project" value="TreeGrafter"/>
</dbReference>
<dbReference type="GO" id="GO:0071222">
    <property type="term" value="P:cellular response to lipopolysaccharide"/>
    <property type="evidence" value="ECO:0007669"/>
    <property type="project" value="TreeGrafter"/>
</dbReference>
<dbReference type="GeneTree" id="ENSGT01150000289439"/>
<keyword evidence="6" id="KW-0211">Defensin</keyword>
<dbReference type="GO" id="GO:0031012">
    <property type="term" value="C:extracellular matrix"/>
    <property type="evidence" value="ECO:0007669"/>
    <property type="project" value="TreeGrafter"/>
</dbReference>
<keyword evidence="4" id="KW-0929">Antimicrobial</keyword>
<organism evidence="10 11">
    <name type="scientific">Peromyscus maniculatus bairdii</name>
    <name type="common">Prairie deer mouse</name>
    <dbReference type="NCBI Taxonomy" id="230844"/>
    <lineage>
        <taxon>Eukaryota</taxon>
        <taxon>Metazoa</taxon>
        <taxon>Chordata</taxon>
        <taxon>Craniata</taxon>
        <taxon>Vertebrata</taxon>
        <taxon>Euteleostomi</taxon>
        <taxon>Mammalia</taxon>
        <taxon>Eutheria</taxon>
        <taxon>Euarchontoglires</taxon>
        <taxon>Glires</taxon>
        <taxon>Rodentia</taxon>
        <taxon>Myomorpha</taxon>
        <taxon>Muroidea</taxon>
        <taxon>Cricetidae</taxon>
        <taxon>Neotominae</taxon>
        <taxon>Peromyscus</taxon>
    </lineage>
</organism>
<reference evidence="10" key="2">
    <citation type="submission" date="2025-08" db="UniProtKB">
        <authorList>
            <consortium name="Ensembl"/>
        </authorList>
    </citation>
    <scope>IDENTIFICATION</scope>
</reference>
<dbReference type="GO" id="GO:0061844">
    <property type="term" value="P:antimicrobial humoral immune response mediated by antimicrobial peptide"/>
    <property type="evidence" value="ECO:0007669"/>
    <property type="project" value="TreeGrafter"/>
</dbReference>
<feature type="chain" id="PRO_5034420021" description="Alpha-defensin N-terminal domain-containing protein" evidence="8">
    <location>
        <begin position="20"/>
        <end position="109"/>
    </location>
</feature>
<evidence type="ECO:0000256" key="8">
    <source>
        <dbReference type="SAM" id="SignalP"/>
    </source>
</evidence>
<evidence type="ECO:0000313" key="11">
    <source>
        <dbReference type="Proteomes" id="UP000694547"/>
    </source>
</evidence>
<evidence type="ECO:0000256" key="2">
    <source>
        <dbReference type="ARBA" id="ARBA00006519"/>
    </source>
</evidence>
<keyword evidence="7" id="KW-0812">Transmembrane</keyword>
<feature type="transmembrane region" description="Helical" evidence="7">
    <location>
        <begin position="86"/>
        <end position="106"/>
    </location>
</feature>
<dbReference type="Ensembl" id="ENSPEMT00000036037.1">
    <property type="protein sequence ID" value="ENSPEMP00000036933.1"/>
    <property type="gene ID" value="ENSPEMG00000029202.1"/>
</dbReference>
<name>A0A8C8W7N7_PERMB</name>
<evidence type="ECO:0000313" key="10">
    <source>
        <dbReference type="Ensembl" id="ENSPEMP00000036933.1"/>
    </source>
</evidence>
<feature type="domain" description="Alpha-defensin N-terminal" evidence="9">
    <location>
        <begin position="1"/>
        <end position="51"/>
    </location>
</feature>
<accession>A0A8C8W7N7</accession>
<comment type="subcellular location">
    <subcellularLocation>
        <location evidence="1">Secreted</location>
    </subcellularLocation>
</comment>
<keyword evidence="3" id="KW-0964">Secreted</keyword>
<keyword evidence="11" id="KW-1185">Reference proteome</keyword>
<dbReference type="Pfam" id="PF00879">
    <property type="entry name" value="Defensin_propep"/>
    <property type="match status" value="1"/>
</dbReference>
<dbReference type="GO" id="GO:0050830">
    <property type="term" value="P:defense response to Gram-positive bacterium"/>
    <property type="evidence" value="ECO:0007669"/>
    <property type="project" value="TreeGrafter"/>
</dbReference>
<dbReference type="AlphaFoldDB" id="A0A8C8W7N7"/>
<dbReference type="PANTHER" id="PTHR11876">
    <property type="entry name" value="ALPHA-DEFENSIN 1"/>
    <property type="match status" value="1"/>
</dbReference>
<comment type="similarity">
    <text evidence="2">Belongs to the alpha-defensin family.</text>
</comment>
<evidence type="ECO:0000256" key="3">
    <source>
        <dbReference type="ARBA" id="ARBA00022525"/>
    </source>
</evidence>
<dbReference type="PANTHER" id="PTHR11876:SF2">
    <property type="entry name" value="ALPHA-DEFENSIN 1-RELATED"/>
    <property type="match status" value="1"/>
</dbReference>
<dbReference type="InterPro" id="IPR016327">
    <property type="entry name" value="Alpha-defensin"/>
</dbReference>
<dbReference type="GO" id="GO:0005615">
    <property type="term" value="C:extracellular space"/>
    <property type="evidence" value="ECO:0007669"/>
    <property type="project" value="InterPro"/>
</dbReference>
<proteinExistence type="inferred from homology"/>
<evidence type="ECO:0000256" key="5">
    <source>
        <dbReference type="ARBA" id="ARBA00022729"/>
    </source>
</evidence>